<protein>
    <submittedName>
        <fullName evidence="2">Uncharacterized protein</fullName>
    </submittedName>
</protein>
<dbReference type="VEuPathDB" id="AmoebaDB:DICPUDRAFT_81651"/>
<organism evidence="2 3">
    <name type="scientific">Dictyostelium purpureum</name>
    <name type="common">Slime mold</name>
    <dbReference type="NCBI Taxonomy" id="5786"/>
    <lineage>
        <taxon>Eukaryota</taxon>
        <taxon>Amoebozoa</taxon>
        <taxon>Evosea</taxon>
        <taxon>Eumycetozoa</taxon>
        <taxon>Dictyostelia</taxon>
        <taxon>Dictyosteliales</taxon>
        <taxon>Dictyosteliaceae</taxon>
        <taxon>Dictyostelium</taxon>
    </lineage>
</organism>
<keyword evidence="3" id="KW-1185">Reference proteome</keyword>
<reference evidence="3" key="1">
    <citation type="journal article" date="2011" name="Genome Biol.">
        <title>Comparative genomics of the social amoebae Dictyostelium discoideum and Dictyostelium purpureum.</title>
        <authorList>
            <consortium name="US DOE Joint Genome Institute (JGI-PGF)"/>
            <person name="Sucgang R."/>
            <person name="Kuo A."/>
            <person name="Tian X."/>
            <person name="Salerno W."/>
            <person name="Parikh A."/>
            <person name="Feasley C.L."/>
            <person name="Dalin E."/>
            <person name="Tu H."/>
            <person name="Huang E."/>
            <person name="Barry K."/>
            <person name="Lindquist E."/>
            <person name="Shapiro H."/>
            <person name="Bruce D."/>
            <person name="Schmutz J."/>
            <person name="Salamov A."/>
            <person name="Fey P."/>
            <person name="Gaudet P."/>
            <person name="Anjard C."/>
            <person name="Babu M.M."/>
            <person name="Basu S."/>
            <person name="Bushmanova Y."/>
            <person name="van der Wel H."/>
            <person name="Katoh-Kurasawa M."/>
            <person name="Dinh C."/>
            <person name="Coutinho P.M."/>
            <person name="Saito T."/>
            <person name="Elias M."/>
            <person name="Schaap P."/>
            <person name="Kay R.R."/>
            <person name="Henrissat B."/>
            <person name="Eichinger L."/>
            <person name="Rivero F."/>
            <person name="Putnam N.H."/>
            <person name="West C.M."/>
            <person name="Loomis W.F."/>
            <person name="Chisholm R.L."/>
            <person name="Shaulsky G."/>
            <person name="Strassmann J.E."/>
            <person name="Queller D.C."/>
            <person name="Kuspa A."/>
            <person name="Grigoriev I.V."/>
        </authorList>
    </citation>
    <scope>NUCLEOTIDE SEQUENCE [LARGE SCALE GENOMIC DNA]</scope>
    <source>
        <strain evidence="3">QSDP1</strain>
    </source>
</reference>
<dbReference type="GO" id="GO:0003779">
    <property type="term" value="F:actin binding"/>
    <property type="evidence" value="ECO:0007669"/>
    <property type="project" value="InterPro"/>
</dbReference>
<dbReference type="GeneID" id="10508814"/>
<dbReference type="AlphaFoldDB" id="F0ZU60"/>
<dbReference type="Gene3D" id="1.20.1410.10">
    <property type="entry name" value="I/LWEQ domain"/>
    <property type="match status" value="1"/>
</dbReference>
<gene>
    <name evidence="2" type="ORF">DICPUDRAFT_81651</name>
</gene>
<dbReference type="InParanoid" id="F0ZU60"/>
<dbReference type="Proteomes" id="UP000001064">
    <property type="component" value="Unassembled WGS sequence"/>
</dbReference>
<evidence type="ECO:0000256" key="1">
    <source>
        <dbReference type="SAM" id="MobiDB-lite"/>
    </source>
</evidence>
<dbReference type="RefSeq" id="XP_003290962.1">
    <property type="nucleotide sequence ID" value="XM_003290914.1"/>
</dbReference>
<dbReference type="InterPro" id="IPR035964">
    <property type="entry name" value="I/LWEQ_dom_sf"/>
</dbReference>
<dbReference type="SUPFAM" id="SSF109885">
    <property type="entry name" value="I/LWEQ domain"/>
    <property type="match status" value="1"/>
</dbReference>
<sequence length="200" mass="22833">MTSEIQIDTSNNNNKCNRDDNEATIESSSNNNYLLNNINYLKVIKNKEYFMQDSNNIEKSIIHHLIIWQSKYSNQIILKLHPFITHLKTSSNTQQQHSSEERIQNKKRFDVWSFMFLSSLLKLLPPHLILSSLDLFIQNSSNQQLTLQMIKEDAPDVTETILEAALATTSATSTLVGAATLSQRERVEKGRTSDGGPMYN</sequence>
<name>F0ZU60_DICPU</name>
<evidence type="ECO:0000313" key="2">
    <source>
        <dbReference type="EMBL" id="EGC32512.1"/>
    </source>
</evidence>
<dbReference type="EMBL" id="GL871189">
    <property type="protein sequence ID" value="EGC32512.1"/>
    <property type="molecule type" value="Genomic_DNA"/>
</dbReference>
<feature type="region of interest" description="Disordered" evidence="1">
    <location>
        <begin position="1"/>
        <end position="20"/>
    </location>
</feature>
<evidence type="ECO:0000313" key="3">
    <source>
        <dbReference type="Proteomes" id="UP000001064"/>
    </source>
</evidence>
<accession>F0ZU60</accession>
<dbReference type="KEGG" id="dpp:DICPUDRAFT_81651"/>
<proteinExistence type="predicted"/>